<keyword evidence="1" id="KW-0732">Signal</keyword>
<dbReference type="SUPFAM" id="SSF56436">
    <property type="entry name" value="C-type lectin-like"/>
    <property type="match status" value="1"/>
</dbReference>
<proteinExistence type="predicted"/>
<evidence type="ECO:0000256" key="1">
    <source>
        <dbReference type="SAM" id="SignalP"/>
    </source>
</evidence>
<keyword evidence="4" id="KW-1185">Reference proteome</keyword>
<dbReference type="EMBL" id="CAJPWZ010000837">
    <property type="protein sequence ID" value="CAG2201253.1"/>
    <property type="molecule type" value="Genomic_DNA"/>
</dbReference>
<feature type="signal peptide" evidence="1">
    <location>
        <begin position="1"/>
        <end position="19"/>
    </location>
</feature>
<dbReference type="Gene3D" id="3.10.100.10">
    <property type="entry name" value="Mannose-Binding Protein A, subunit A"/>
    <property type="match status" value="1"/>
</dbReference>
<dbReference type="OrthoDB" id="6091698at2759"/>
<dbReference type="SMART" id="SM00034">
    <property type="entry name" value="CLECT"/>
    <property type="match status" value="1"/>
</dbReference>
<evidence type="ECO:0000259" key="2">
    <source>
        <dbReference type="PROSITE" id="PS50041"/>
    </source>
</evidence>
<gene>
    <name evidence="3" type="ORF">MEDL_15899</name>
</gene>
<dbReference type="Pfam" id="PF00059">
    <property type="entry name" value="Lectin_C"/>
    <property type="match status" value="1"/>
</dbReference>
<sequence>MKFRLVLVISFLTYLHVYTSLQNANLIDHHFSKINIYCQENFVKTEVSKWSQLQCASKCLPLHNQYCKAFVWDEIGKTCKTIERLIMHDLATPVKLDVYIPVKDGCTNKGYYYDMYSNTCLKMFADNTGKTWTNARKHCIYNGGDLISLTTSAKWEFVSNFTSCRTNMWIGLKDEKWVTNEIFKNVFNVTVDFNQYDSDFPADTEQLCGKYAYTSSLVLQDESCNLRLKEMYVCEIFV</sequence>
<dbReference type="AlphaFoldDB" id="A0A8S3R2D0"/>
<evidence type="ECO:0000313" key="3">
    <source>
        <dbReference type="EMBL" id="CAG2201253.1"/>
    </source>
</evidence>
<dbReference type="CDD" id="cd00037">
    <property type="entry name" value="CLECT"/>
    <property type="match status" value="1"/>
</dbReference>
<reference evidence="3" key="1">
    <citation type="submission" date="2021-03" db="EMBL/GenBank/DDBJ databases">
        <authorList>
            <person name="Bekaert M."/>
        </authorList>
    </citation>
    <scope>NUCLEOTIDE SEQUENCE</scope>
</reference>
<evidence type="ECO:0000313" key="4">
    <source>
        <dbReference type="Proteomes" id="UP000683360"/>
    </source>
</evidence>
<feature type="domain" description="C-type lectin" evidence="2">
    <location>
        <begin position="116"/>
        <end position="225"/>
    </location>
</feature>
<dbReference type="PROSITE" id="PS50041">
    <property type="entry name" value="C_TYPE_LECTIN_2"/>
    <property type="match status" value="1"/>
</dbReference>
<dbReference type="InterPro" id="IPR016187">
    <property type="entry name" value="CTDL_fold"/>
</dbReference>
<dbReference type="InterPro" id="IPR001304">
    <property type="entry name" value="C-type_lectin-like"/>
</dbReference>
<feature type="chain" id="PRO_5035835710" evidence="1">
    <location>
        <begin position="20"/>
        <end position="238"/>
    </location>
</feature>
<dbReference type="InterPro" id="IPR016186">
    <property type="entry name" value="C-type_lectin-like/link_sf"/>
</dbReference>
<dbReference type="InterPro" id="IPR050828">
    <property type="entry name" value="C-type_lectin/matrix_domain"/>
</dbReference>
<dbReference type="PANTHER" id="PTHR45710">
    <property type="entry name" value="C-TYPE LECTIN DOMAIN-CONTAINING PROTEIN 180"/>
    <property type="match status" value="1"/>
</dbReference>
<comment type="caution">
    <text evidence="3">The sequence shown here is derived from an EMBL/GenBank/DDBJ whole genome shotgun (WGS) entry which is preliminary data.</text>
</comment>
<accession>A0A8S3R2D0</accession>
<dbReference type="Proteomes" id="UP000683360">
    <property type="component" value="Unassembled WGS sequence"/>
</dbReference>
<name>A0A8S3R2D0_MYTED</name>
<organism evidence="3 4">
    <name type="scientific">Mytilus edulis</name>
    <name type="common">Blue mussel</name>
    <dbReference type="NCBI Taxonomy" id="6550"/>
    <lineage>
        <taxon>Eukaryota</taxon>
        <taxon>Metazoa</taxon>
        <taxon>Spiralia</taxon>
        <taxon>Lophotrochozoa</taxon>
        <taxon>Mollusca</taxon>
        <taxon>Bivalvia</taxon>
        <taxon>Autobranchia</taxon>
        <taxon>Pteriomorphia</taxon>
        <taxon>Mytilida</taxon>
        <taxon>Mytiloidea</taxon>
        <taxon>Mytilidae</taxon>
        <taxon>Mytilinae</taxon>
        <taxon>Mytilus</taxon>
    </lineage>
</organism>
<dbReference type="PANTHER" id="PTHR45710:SF26">
    <property type="entry name" value="RH26557P"/>
    <property type="match status" value="1"/>
</dbReference>
<protein>
    <submittedName>
        <fullName evidence="3">MRC</fullName>
    </submittedName>
</protein>